<name>A0A1V5SJH3_9BACT</name>
<reference evidence="2" key="1">
    <citation type="submission" date="2017-02" db="EMBL/GenBank/DDBJ databases">
        <title>Delving into the versatile metabolic prowess of the omnipresent phylum Bacteroidetes.</title>
        <authorList>
            <person name="Nobu M.K."/>
            <person name="Mei R."/>
            <person name="Narihiro T."/>
            <person name="Kuroda K."/>
            <person name="Liu W.-T."/>
        </authorList>
    </citation>
    <scope>NUCLEOTIDE SEQUENCE</scope>
    <source>
        <strain evidence="2">ADurb.Bin276</strain>
    </source>
</reference>
<dbReference type="SUPFAM" id="SSF101498">
    <property type="entry name" value="Anti-sigma factor FlgM"/>
    <property type="match status" value="1"/>
</dbReference>
<dbReference type="EMBL" id="MWBQ01000218">
    <property type="protein sequence ID" value="OQA54321.1"/>
    <property type="molecule type" value="Genomic_DNA"/>
</dbReference>
<dbReference type="InterPro" id="IPR035890">
    <property type="entry name" value="Anti-sigma-28_factor_FlgM_sf"/>
</dbReference>
<sequence>MKISEAQIQNVIRIYEEKKMKKNPETLANKNGLYNNPSLVLVSVDLKKYHAKYREIPSIRENLVQDLKNKIQCGTYNIHGLDIVEKLMGREAADLLSDISSGD</sequence>
<feature type="domain" description="Anti-sigma-28 factor FlgM C-terminal" evidence="1">
    <location>
        <begin position="45"/>
        <end position="88"/>
    </location>
</feature>
<evidence type="ECO:0000259" key="1">
    <source>
        <dbReference type="Pfam" id="PF04316"/>
    </source>
</evidence>
<comment type="caution">
    <text evidence="2">The sequence shown here is derived from an EMBL/GenBank/DDBJ whole genome shotgun (WGS) entry which is preliminary data.</text>
</comment>
<dbReference type="Pfam" id="PF04316">
    <property type="entry name" value="FlgM"/>
    <property type="match status" value="1"/>
</dbReference>
<accession>A0A1V5SJH3</accession>
<protein>
    <recommendedName>
        <fullName evidence="1">Anti-sigma-28 factor FlgM C-terminal domain-containing protein</fullName>
    </recommendedName>
</protein>
<dbReference type="Proteomes" id="UP000485569">
    <property type="component" value="Unassembled WGS sequence"/>
</dbReference>
<gene>
    <name evidence="2" type="ORF">BWY41_02149</name>
</gene>
<organism evidence="2">
    <name type="scientific">Candidatus Atribacter allofermentans</name>
    <dbReference type="NCBI Taxonomy" id="1852833"/>
    <lineage>
        <taxon>Bacteria</taxon>
        <taxon>Pseudomonadati</taxon>
        <taxon>Atribacterota</taxon>
        <taxon>Atribacteria</taxon>
        <taxon>Atribacterales</taxon>
        <taxon>Atribacteraceae</taxon>
        <taxon>Atribacter</taxon>
    </lineage>
</organism>
<dbReference type="InterPro" id="IPR031316">
    <property type="entry name" value="FlgM_C"/>
</dbReference>
<dbReference type="AlphaFoldDB" id="A0A1V5SJH3"/>
<evidence type="ECO:0000313" key="2">
    <source>
        <dbReference type="EMBL" id="OQA54321.1"/>
    </source>
</evidence>
<proteinExistence type="predicted"/>